<dbReference type="InterPro" id="IPR051781">
    <property type="entry name" value="Metallo-dep_Hydrolase"/>
</dbReference>
<dbReference type="InterPro" id="IPR032466">
    <property type="entry name" value="Metal_Hydrolase"/>
</dbReference>
<dbReference type="OrthoDB" id="9782972at2"/>
<name>A0A5C8KMR5_9GAMM</name>
<evidence type="ECO:0000313" key="3">
    <source>
        <dbReference type="EMBL" id="TXK60519.1"/>
    </source>
</evidence>
<dbReference type="EMBL" id="VRTS01000009">
    <property type="protein sequence ID" value="TXK60519.1"/>
    <property type="molecule type" value="Genomic_DNA"/>
</dbReference>
<accession>A0A5C8KMR5</accession>
<feature type="region of interest" description="Disordered" evidence="1">
    <location>
        <begin position="27"/>
        <end position="52"/>
    </location>
</feature>
<reference evidence="3 4" key="1">
    <citation type="submission" date="2019-08" db="EMBL/GenBank/DDBJ databases">
        <authorList>
            <person name="Karlyshev A.V."/>
        </authorList>
    </citation>
    <scope>NUCLEOTIDE SEQUENCE [LARGE SCALE GENOMIC DNA]</scope>
    <source>
        <strain evidence="3 4">Alg18-2.2</strain>
    </source>
</reference>
<feature type="domain" description="Amidohydrolase-related" evidence="2">
    <location>
        <begin position="119"/>
        <end position="444"/>
    </location>
</feature>
<dbReference type="SUPFAM" id="SSF51338">
    <property type="entry name" value="Composite domain of metallo-dependent hydrolases"/>
    <property type="match status" value="1"/>
</dbReference>
<dbReference type="Gene3D" id="3.20.20.140">
    <property type="entry name" value="Metal-dependent hydrolases"/>
    <property type="match status" value="2"/>
</dbReference>
<dbReference type="Gene3D" id="2.30.40.10">
    <property type="entry name" value="Urease, subunit C, domain 1"/>
    <property type="match status" value="2"/>
</dbReference>
<dbReference type="InterPro" id="IPR011059">
    <property type="entry name" value="Metal-dep_hydrolase_composite"/>
</dbReference>
<dbReference type="AlphaFoldDB" id="A0A5C8KMR5"/>
<dbReference type="PANTHER" id="PTHR43135">
    <property type="entry name" value="ALPHA-D-RIBOSE 1-METHYLPHOSPHONATE 5-TRIPHOSPHATE DIPHOSPHATASE"/>
    <property type="match status" value="1"/>
</dbReference>
<protein>
    <submittedName>
        <fullName evidence="3">Amidohydrolase family protein</fullName>
    </submittedName>
</protein>
<gene>
    <name evidence="3" type="ORF">FU658_12080</name>
</gene>
<dbReference type="Pfam" id="PF01979">
    <property type="entry name" value="Amidohydro_1"/>
    <property type="match status" value="1"/>
</dbReference>
<keyword evidence="4" id="KW-1185">Reference proteome</keyword>
<dbReference type="GO" id="GO:0016810">
    <property type="term" value="F:hydrolase activity, acting on carbon-nitrogen (but not peptide) bonds"/>
    <property type="evidence" value="ECO:0007669"/>
    <property type="project" value="InterPro"/>
</dbReference>
<sequence>MLRYCWPPRRCSWRWRRRACNAWEDADEPHEPARHRRRRGGGRTAGLGRSRAPGVAGSRCQCRAGRGRCGLRDHDARVFDGERVLAADSLRVRDGHVVDVGEGLQAANGEATIDAQGGTVLPGFIDAHTHSWGEARTDALRFGVTTVVDMFTMASMLPEARESRETPGPTRQADLFSAGTLATVKGGHGTQFGLPVPTVDSDDDVVPWVRARIEEGSDFIKIVREDLSAYRGRPDMPSLEAPRAAALVQAAHAEGLKAVVHVAAYQHAVESLDAGADGLVHVFQDAVADDAFAQRAARQGLFVVPTLTVVAGLSGERSALADDAELGPRLSGGQKQTLSTRWPWPANPGLIANARANVTKLHAAGVRILAGTDAPNANTAHGASLHEELVQLVDAGLSPVEALAAATAHPADAFGLDQRGRIAPGMRADLVLVAGRPDQDIRDTRGIRAIWKNGHPVPLASMEFMP</sequence>
<dbReference type="SUPFAM" id="SSF51556">
    <property type="entry name" value="Metallo-dependent hydrolases"/>
    <property type="match status" value="1"/>
</dbReference>
<evidence type="ECO:0000313" key="4">
    <source>
        <dbReference type="Proteomes" id="UP000321248"/>
    </source>
</evidence>
<comment type="caution">
    <text evidence="3">The sequence shown here is derived from an EMBL/GenBank/DDBJ whole genome shotgun (WGS) entry which is preliminary data.</text>
</comment>
<organism evidence="3 4">
    <name type="scientific">Alkalisalibacterium limincola</name>
    <dbReference type="NCBI Taxonomy" id="2699169"/>
    <lineage>
        <taxon>Bacteria</taxon>
        <taxon>Pseudomonadati</taxon>
        <taxon>Pseudomonadota</taxon>
        <taxon>Gammaproteobacteria</taxon>
        <taxon>Lysobacterales</taxon>
        <taxon>Lysobacteraceae</taxon>
        <taxon>Alkalisalibacterium</taxon>
    </lineage>
</organism>
<evidence type="ECO:0000259" key="2">
    <source>
        <dbReference type="Pfam" id="PF01979"/>
    </source>
</evidence>
<dbReference type="InterPro" id="IPR006680">
    <property type="entry name" value="Amidohydro-rel"/>
</dbReference>
<proteinExistence type="predicted"/>
<evidence type="ECO:0000256" key="1">
    <source>
        <dbReference type="SAM" id="MobiDB-lite"/>
    </source>
</evidence>
<dbReference type="Proteomes" id="UP000321248">
    <property type="component" value="Unassembled WGS sequence"/>
</dbReference>
<dbReference type="PANTHER" id="PTHR43135:SF3">
    <property type="entry name" value="ALPHA-D-RIBOSE 1-METHYLPHOSPHONATE 5-TRIPHOSPHATE DIPHOSPHATASE"/>
    <property type="match status" value="1"/>
</dbReference>